<name>X1C4S9_9ZZZZ</name>
<evidence type="ECO:0000313" key="1">
    <source>
        <dbReference type="EMBL" id="GAG88357.1"/>
    </source>
</evidence>
<proteinExistence type="predicted"/>
<sequence length="100" mass="11301">MKLIFKEKAAIFAILGIIFLSSGLLCTNLDFYSRNRTVYSIEYYDINFEIPFLKTAKISAKIHINNNWTEAKSVGICNGSGTWNDPYVIKDQIIDGLNSS</sequence>
<protein>
    <submittedName>
        <fullName evidence="1">Uncharacterized protein</fullName>
    </submittedName>
</protein>
<accession>X1C4S9</accession>
<gene>
    <name evidence="1" type="ORF">S01H4_22587</name>
</gene>
<dbReference type="AlphaFoldDB" id="X1C4S9"/>
<feature type="non-terminal residue" evidence="1">
    <location>
        <position position="100"/>
    </location>
</feature>
<reference evidence="1" key="1">
    <citation type="journal article" date="2014" name="Front. Microbiol.">
        <title>High frequency of phylogenetically diverse reductive dehalogenase-homologous genes in deep subseafloor sedimentary metagenomes.</title>
        <authorList>
            <person name="Kawai M."/>
            <person name="Futagami T."/>
            <person name="Toyoda A."/>
            <person name="Takaki Y."/>
            <person name="Nishi S."/>
            <person name="Hori S."/>
            <person name="Arai W."/>
            <person name="Tsubouchi T."/>
            <person name="Morono Y."/>
            <person name="Uchiyama I."/>
            <person name="Ito T."/>
            <person name="Fujiyama A."/>
            <person name="Inagaki F."/>
            <person name="Takami H."/>
        </authorList>
    </citation>
    <scope>NUCLEOTIDE SEQUENCE</scope>
    <source>
        <strain evidence="1">Expedition CK06-06</strain>
    </source>
</reference>
<dbReference type="EMBL" id="BART01010371">
    <property type="protein sequence ID" value="GAG88357.1"/>
    <property type="molecule type" value="Genomic_DNA"/>
</dbReference>
<comment type="caution">
    <text evidence="1">The sequence shown here is derived from an EMBL/GenBank/DDBJ whole genome shotgun (WGS) entry which is preliminary data.</text>
</comment>
<organism evidence="1">
    <name type="scientific">marine sediment metagenome</name>
    <dbReference type="NCBI Taxonomy" id="412755"/>
    <lineage>
        <taxon>unclassified sequences</taxon>
        <taxon>metagenomes</taxon>
        <taxon>ecological metagenomes</taxon>
    </lineage>
</organism>